<dbReference type="Proteomes" id="UP000017052">
    <property type="component" value="Unassembled WGS sequence"/>
</dbReference>
<comment type="caution">
    <text evidence="2">The sequence shown here is derived from an EMBL/GenBank/DDBJ whole genome shotgun (WGS) entry which is preliminary data.</text>
</comment>
<dbReference type="AlphaFoldDB" id="U2R069"/>
<gene>
    <name evidence="2" type="ORF">HMPREF0682_2835</name>
</gene>
<protein>
    <submittedName>
        <fullName evidence="2">Uncharacterized protein</fullName>
    </submittedName>
</protein>
<evidence type="ECO:0000256" key="1">
    <source>
        <dbReference type="SAM" id="MobiDB-lite"/>
    </source>
</evidence>
<evidence type="ECO:0000313" key="2">
    <source>
        <dbReference type="EMBL" id="ERK62171.1"/>
    </source>
</evidence>
<keyword evidence="3" id="KW-1185">Reference proteome</keyword>
<dbReference type="EMBL" id="ACVN02000035">
    <property type="protein sequence ID" value="ERK62171.1"/>
    <property type="molecule type" value="Genomic_DNA"/>
</dbReference>
<name>U2R069_9ACTN</name>
<feature type="non-terminal residue" evidence="2">
    <location>
        <position position="111"/>
    </location>
</feature>
<feature type="region of interest" description="Disordered" evidence="1">
    <location>
        <begin position="1"/>
        <end position="111"/>
    </location>
</feature>
<evidence type="ECO:0000313" key="3">
    <source>
        <dbReference type="Proteomes" id="UP000017052"/>
    </source>
</evidence>
<accession>U2R069</accession>
<reference evidence="2" key="1">
    <citation type="submission" date="2013-08" db="EMBL/GenBank/DDBJ databases">
        <authorList>
            <person name="Durkin A.S."/>
            <person name="Haft D.R."/>
            <person name="McCorrison J."/>
            <person name="Torralba M."/>
            <person name="Gillis M."/>
            <person name="Haft D.H."/>
            <person name="Methe B."/>
            <person name="Sutton G."/>
            <person name="Nelson K.E."/>
        </authorList>
    </citation>
    <scope>NUCLEOTIDE SEQUENCE [LARGE SCALE GENOMIC DNA]</scope>
    <source>
        <strain evidence="2">F0233</strain>
    </source>
</reference>
<proteinExistence type="predicted"/>
<feature type="compositionally biased region" description="Polar residues" evidence="1">
    <location>
        <begin position="94"/>
        <end position="111"/>
    </location>
</feature>
<sequence>MIPPALASGARRTSRVVGCPHGNRAAGPARRRPAVRRPQGTVGAAPTALPRTVARGRRASTTAPAIRADGAEREGPRPESTLSGDSWAGPQRPGCSSGNSACTANPPSGRG</sequence>
<organism evidence="2 3">
    <name type="scientific">Propionibacterium acidifaciens F0233</name>
    <dbReference type="NCBI Taxonomy" id="553198"/>
    <lineage>
        <taxon>Bacteria</taxon>
        <taxon>Bacillati</taxon>
        <taxon>Actinomycetota</taxon>
        <taxon>Actinomycetes</taxon>
        <taxon>Propionibacteriales</taxon>
        <taxon>Propionibacteriaceae</taxon>
        <taxon>Propionibacterium</taxon>
    </lineage>
</organism>